<proteinExistence type="predicted"/>
<dbReference type="RefSeq" id="WP_386834750.1">
    <property type="nucleotide sequence ID" value="NZ_JBHUNP010000001.1"/>
</dbReference>
<accession>A0ABW5QPA3</accession>
<sequence>MRALSKSKLLSYRQCAKRLWLEVHQPHLAEVNNGTAQRQVNGTSVGTIARRVYDPGADGILVDIAEGGIDVALSQSKSLLDSEVPLFEAGVAAGGAMFFADVMIRDSGEGASGWRIVEVKSATSVKPYHEDDAAIQAYVADSARLPLTSISIATIDSSWTYEREGDYRGLFRETDVTSTAKSRKVEVADWIKQAEEILSQEEAPAQTTGRHCSDPFDCGFAAHCRAGEPKLERPADWLPSVRNKDLKAAIDSGEAPELADVPDELLNEIQARVKRCTIEGLEYFDAAGARADLAAYGFPAYFLDFETIAFPVPIWLGTRPYQKIPFQFSLHVVSASGELRRTGFLCVSGANPSRRLAEALLETCGTSGPVFAYNAGFERSVIVDLARTFPDLSSRLLALAGRLADLLPIARARCYHPSQQGSWSIKKVLTAVAPTLRYDDLEGVKDGGMAMDAYLEAIDPDTGDQRKKQIEAQLDRYCELDTFAMVRLWQFFRGDGPEMSLNHMDLSETSHL</sequence>
<evidence type="ECO:0000313" key="2">
    <source>
        <dbReference type="EMBL" id="MFD2649264.1"/>
    </source>
</evidence>
<dbReference type="Pfam" id="PF11074">
    <property type="entry name" value="DUF2779"/>
    <property type="match status" value="1"/>
</dbReference>
<organism evidence="2 3">
    <name type="scientific">Devosia albogilva</name>
    <dbReference type="NCBI Taxonomy" id="429726"/>
    <lineage>
        <taxon>Bacteria</taxon>
        <taxon>Pseudomonadati</taxon>
        <taxon>Pseudomonadota</taxon>
        <taxon>Alphaproteobacteria</taxon>
        <taxon>Hyphomicrobiales</taxon>
        <taxon>Devosiaceae</taxon>
        <taxon>Devosia</taxon>
    </lineage>
</organism>
<feature type="domain" description="DUF2779" evidence="1">
    <location>
        <begin position="301"/>
        <end position="424"/>
    </location>
</feature>
<comment type="caution">
    <text evidence="2">The sequence shown here is derived from an EMBL/GenBank/DDBJ whole genome shotgun (WGS) entry which is preliminary data.</text>
</comment>
<evidence type="ECO:0000259" key="1">
    <source>
        <dbReference type="Pfam" id="PF11074"/>
    </source>
</evidence>
<dbReference type="EMBL" id="JBHUNP010000001">
    <property type="protein sequence ID" value="MFD2649264.1"/>
    <property type="molecule type" value="Genomic_DNA"/>
</dbReference>
<reference evidence="3" key="1">
    <citation type="journal article" date="2019" name="Int. J. Syst. Evol. Microbiol.">
        <title>The Global Catalogue of Microorganisms (GCM) 10K type strain sequencing project: providing services to taxonomists for standard genome sequencing and annotation.</title>
        <authorList>
            <consortium name="The Broad Institute Genomics Platform"/>
            <consortium name="The Broad Institute Genome Sequencing Center for Infectious Disease"/>
            <person name="Wu L."/>
            <person name="Ma J."/>
        </authorList>
    </citation>
    <scope>NUCLEOTIDE SEQUENCE [LARGE SCALE GENOMIC DNA]</scope>
    <source>
        <strain evidence="3">CCM 7427</strain>
    </source>
</reference>
<keyword evidence="3" id="KW-1185">Reference proteome</keyword>
<evidence type="ECO:0000313" key="3">
    <source>
        <dbReference type="Proteomes" id="UP001597521"/>
    </source>
</evidence>
<dbReference type="Proteomes" id="UP001597521">
    <property type="component" value="Unassembled WGS sequence"/>
</dbReference>
<dbReference type="InterPro" id="IPR021301">
    <property type="entry name" value="DUF2779"/>
</dbReference>
<gene>
    <name evidence="2" type="ORF">ACFSX5_15870</name>
</gene>
<protein>
    <submittedName>
        <fullName evidence="2">DUF2779 domain-containing protein</fullName>
    </submittedName>
</protein>
<name>A0ABW5QPA3_9HYPH</name>